<dbReference type="Proteomes" id="UP001165283">
    <property type="component" value="Unassembled WGS sequence"/>
</dbReference>
<evidence type="ECO:0008006" key="4">
    <source>
        <dbReference type="Google" id="ProtNLM"/>
    </source>
</evidence>
<sequence>MPEARPYSSREDQESREMQAAAERLNDLPEVPQPLRAAVAHTLYAAATELTNGRRLPIEVRRAARHVVQAIAEVAPTNP</sequence>
<accession>A0ABT0ZU92</accession>
<dbReference type="EMBL" id="JAGSOV010000010">
    <property type="protein sequence ID" value="MCO1654279.1"/>
    <property type="molecule type" value="Genomic_DNA"/>
</dbReference>
<evidence type="ECO:0000313" key="2">
    <source>
        <dbReference type="EMBL" id="MCO1654279.1"/>
    </source>
</evidence>
<evidence type="ECO:0000313" key="3">
    <source>
        <dbReference type="Proteomes" id="UP001165283"/>
    </source>
</evidence>
<gene>
    <name evidence="2" type="ORF">KDL28_04355</name>
</gene>
<proteinExistence type="predicted"/>
<protein>
    <recommendedName>
        <fullName evidence="4">MftR C-terminal domain-containing protein</fullName>
    </recommendedName>
</protein>
<organism evidence="2 3">
    <name type="scientific">Pseudonocardia humida</name>
    <dbReference type="NCBI Taxonomy" id="2800819"/>
    <lineage>
        <taxon>Bacteria</taxon>
        <taxon>Bacillati</taxon>
        <taxon>Actinomycetota</taxon>
        <taxon>Actinomycetes</taxon>
        <taxon>Pseudonocardiales</taxon>
        <taxon>Pseudonocardiaceae</taxon>
        <taxon>Pseudonocardia</taxon>
    </lineage>
</organism>
<reference evidence="2" key="1">
    <citation type="submission" date="2021-04" db="EMBL/GenBank/DDBJ databases">
        <title>Pseudonocardia sp. nov., isolated from sandy soil of mangrove forest.</title>
        <authorList>
            <person name="Zan Z."/>
            <person name="Huang R."/>
            <person name="Liu W."/>
        </authorList>
    </citation>
    <scope>NUCLEOTIDE SEQUENCE</scope>
    <source>
        <strain evidence="2">S2-4</strain>
    </source>
</reference>
<comment type="caution">
    <text evidence="2">The sequence shown here is derived from an EMBL/GenBank/DDBJ whole genome shotgun (WGS) entry which is preliminary data.</text>
</comment>
<feature type="compositionally biased region" description="Basic and acidic residues" evidence="1">
    <location>
        <begin position="8"/>
        <end position="17"/>
    </location>
</feature>
<keyword evidence="3" id="KW-1185">Reference proteome</keyword>
<dbReference type="RefSeq" id="WP_252435901.1">
    <property type="nucleotide sequence ID" value="NZ_JAGSOV010000010.1"/>
</dbReference>
<name>A0ABT0ZU92_9PSEU</name>
<evidence type="ECO:0000256" key="1">
    <source>
        <dbReference type="SAM" id="MobiDB-lite"/>
    </source>
</evidence>
<feature type="region of interest" description="Disordered" evidence="1">
    <location>
        <begin position="1"/>
        <end position="29"/>
    </location>
</feature>